<dbReference type="EMBL" id="JWZX01000978">
    <property type="protein sequence ID" value="KOO35118.1"/>
    <property type="molecule type" value="Genomic_DNA"/>
</dbReference>
<feature type="signal peptide" evidence="2">
    <location>
        <begin position="1"/>
        <end position="19"/>
    </location>
</feature>
<keyword evidence="2" id="KW-0732">Signal</keyword>
<protein>
    <submittedName>
        <fullName evidence="3">Uncharacterized protein</fullName>
    </submittedName>
</protein>
<feature type="chain" id="PRO_5005602499" evidence="2">
    <location>
        <begin position="20"/>
        <end position="91"/>
    </location>
</feature>
<gene>
    <name evidence="3" type="ORF">Ctob_012086</name>
</gene>
<comment type="caution">
    <text evidence="3">The sequence shown here is derived from an EMBL/GenBank/DDBJ whole genome shotgun (WGS) entry which is preliminary data.</text>
</comment>
<name>A0A0M0K9N0_9EUKA</name>
<feature type="compositionally biased region" description="Basic and acidic residues" evidence="1">
    <location>
        <begin position="55"/>
        <end position="71"/>
    </location>
</feature>
<evidence type="ECO:0000313" key="3">
    <source>
        <dbReference type="EMBL" id="KOO35118.1"/>
    </source>
</evidence>
<sequence length="91" mass="9052">MTRAALLFLAALFVAPAAGLVLSPVHALSSVHNGARCASIIAGDKKPGAGPKKKSGADEKGPKGPPKKEPEAPPPKGKAEPAAAPKKKGAK</sequence>
<accession>A0A0M0K9N0</accession>
<evidence type="ECO:0000256" key="1">
    <source>
        <dbReference type="SAM" id="MobiDB-lite"/>
    </source>
</evidence>
<evidence type="ECO:0000256" key="2">
    <source>
        <dbReference type="SAM" id="SignalP"/>
    </source>
</evidence>
<evidence type="ECO:0000313" key="4">
    <source>
        <dbReference type="Proteomes" id="UP000037460"/>
    </source>
</evidence>
<dbReference type="Proteomes" id="UP000037460">
    <property type="component" value="Unassembled WGS sequence"/>
</dbReference>
<organism evidence="3 4">
    <name type="scientific">Chrysochromulina tobinii</name>
    <dbReference type="NCBI Taxonomy" id="1460289"/>
    <lineage>
        <taxon>Eukaryota</taxon>
        <taxon>Haptista</taxon>
        <taxon>Haptophyta</taxon>
        <taxon>Prymnesiophyceae</taxon>
        <taxon>Prymnesiales</taxon>
        <taxon>Chrysochromulinaceae</taxon>
        <taxon>Chrysochromulina</taxon>
    </lineage>
</organism>
<proteinExistence type="predicted"/>
<dbReference type="AlphaFoldDB" id="A0A0M0K9N0"/>
<feature type="region of interest" description="Disordered" evidence="1">
    <location>
        <begin position="41"/>
        <end position="91"/>
    </location>
</feature>
<reference evidence="4" key="1">
    <citation type="journal article" date="2015" name="PLoS Genet.">
        <title>Genome Sequence and Transcriptome Analyses of Chrysochromulina tobin: Metabolic Tools for Enhanced Algal Fitness in the Prominent Order Prymnesiales (Haptophyceae).</title>
        <authorList>
            <person name="Hovde B.T."/>
            <person name="Deodato C.R."/>
            <person name="Hunsperger H.M."/>
            <person name="Ryken S.A."/>
            <person name="Yost W."/>
            <person name="Jha R.K."/>
            <person name="Patterson J."/>
            <person name="Monnat R.J. Jr."/>
            <person name="Barlow S.B."/>
            <person name="Starkenburg S.R."/>
            <person name="Cattolico R.A."/>
        </authorList>
    </citation>
    <scope>NUCLEOTIDE SEQUENCE</scope>
    <source>
        <strain evidence="4">CCMP291</strain>
    </source>
</reference>
<keyword evidence="4" id="KW-1185">Reference proteome</keyword>